<name>A0AAE0KVC5_9CHLO</name>
<proteinExistence type="predicted"/>
<feature type="compositionally biased region" description="Low complexity" evidence="1">
    <location>
        <begin position="77"/>
        <end position="93"/>
    </location>
</feature>
<evidence type="ECO:0000313" key="2">
    <source>
        <dbReference type="EMBL" id="KAK3261874.1"/>
    </source>
</evidence>
<dbReference type="AlphaFoldDB" id="A0AAE0KVC5"/>
<dbReference type="EMBL" id="LGRX02016588">
    <property type="protein sequence ID" value="KAK3261874.1"/>
    <property type="molecule type" value="Genomic_DNA"/>
</dbReference>
<keyword evidence="3" id="KW-1185">Reference proteome</keyword>
<reference evidence="2 3" key="1">
    <citation type="journal article" date="2015" name="Genome Biol. Evol.">
        <title>Comparative Genomics of a Bacterivorous Green Alga Reveals Evolutionary Causalities and Consequences of Phago-Mixotrophic Mode of Nutrition.</title>
        <authorList>
            <person name="Burns J.A."/>
            <person name="Paasch A."/>
            <person name="Narechania A."/>
            <person name="Kim E."/>
        </authorList>
    </citation>
    <scope>NUCLEOTIDE SEQUENCE [LARGE SCALE GENOMIC DNA]</scope>
    <source>
        <strain evidence="2 3">PLY_AMNH</strain>
    </source>
</reference>
<feature type="compositionally biased region" description="Basic and acidic residues" evidence="1">
    <location>
        <begin position="94"/>
        <end position="107"/>
    </location>
</feature>
<gene>
    <name evidence="2" type="ORF">CYMTET_29244</name>
</gene>
<accession>A0AAE0KVC5</accession>
<organism evidence="2 3">
    <name type="scientific">Cymbomonas tetramitiformis</name>
    <dbReference type="NCBI Taxonomy" id="36881"/>
    <lineage>
        <taxon>Eukaryota</taxon>
        <taxon>Viridiplantae</taxon>
        <taxon>Chlorophyta</taxon>
        <taxon>Pyramimonadophyceae</taxon>
        <taxon>Pyramimonadales</taxon>
        <taxon>Pyramimonadaceae</taxon>
        <taxon>Cymbomonas</taxon>
    </lineage>
</organism>
<protein>
    <submittedName>
        <fullName evidence="2">Uncharacterized protein</fullName>
    </submittedName>
</protein>
<evidence type="ECO:0000256" key="1">
    <source>
        <dbReference type="SAM" id="MobiDB-lite"/>
    </source>
</evidence>
<feature type="region of interest" description="Disordered" evidence="1">
    <location>
        <begin position="71"/>
        <end position="107"/>
    </location>
</feature>
<comment type="caution">
    <text evidence="2">The sequence shown here is derived from an EMBL/GenBank/DDBJ whole genome shotgun (WGS) entry which is preliminary data.</text>
</comment>
<evidence type="ECO:0000313" key="3">
    <source>
        <dbReference type="Proteomes" id="UP001190700"/>
    </source>
</evidence>
<sequence>MNIYRYSQAVELGAAPSRRESGDDALAPPNTTCCEISAVARRCQEFVAHGATRGARTSALCLFTRSFSESSKDRTTRSQGRRAGAGAWGAEAPTGEKKAENVPPHRDYRDARSGRVVMHKVPKALQALQVNELLTREQRLKEARNIEADLHAARRDLDHKSRARFIALYVDVGDVAAARRLVTECTATGKEVC</sequence>
<dbReference type="Proteomes" id="UP001190700">
    <property type="component" value="Unassembled WGS sequence"/>
</dbReference>